<protein>
    <recommendedName>
        <fullName evidence="3">IspG TIM-barrel domain-containing protein</fullName>
    </recommendedName>
</protein>
<dbReference type="GO" id="GO:0046429">
    <property type="term" value="F:4-hydroxy-3-methylbut-2-en-1-yl diphosphate synthase activity (ferredoxin)"/>
    <property type="evidence" value="ECO:0007669"/>
    <property type="project" value="InterPro"/>
</dbReference>
<dbReference type="Pfam" id="PF04551">
    <property type="entry name" value="GcpE"/>
    <property type="match status" value="1"/>
</dbReference>
<dbReference type="GO" id="GO:0019288">
    <property type="term" value="P:isopentenyl diphosphate biosynthetic process, methylerythritol 4-phosphate pathway"/>
    <property type="evidence" value="ECO:0007669"/>
    <property type="project" value="TreeGrafter"/>
</dbReference>
<keyword evidence="2" id="KW-0479">Metal-binding</keyword>
<feature type="domain" description="IspG TIM-barrel" evidence="3">
    <location>
        <begin position="14"/>
        <end position="53"/>
    </location>
</feature>
<evidence type="ECO:0000256" key="1">
    <source>
        <dbReference type="ARBA" id="ARBA00001966"/>
    </source>
</evidence>
<feature type="non-terminal residue" evidence="4">
    <location>
        <position position="53"/>
    </location>
</feature>
<gene>
    <name evidence="4" type="ORF">METZ01_LOCUS229672</name>
</gene>
<keyword evidence="2" id="KW-0411">Iron-sulfur</keyword>
<sequence>MSVRPFRDINRKKTKVISVGKVKIGGDFPIAVQSMTNTLTTDVKATINQINEL</sequence>
<dbReference type="InterPro" id="IPR011005">
    <property type="entry name" value="Dihydropteroate_synth-like_sf"/>
</dbReference>
<dbReference type="PANTHER" id="PTHR30454">
    <property type="entry name" value="4-HYDROXY-3-METHYLBUT-2-EN-1-YL DIPHOSPHATE SYNTHASE"/>
    <property type="match status" value="1"/>
</dbReference>
<evidence type="ECO:0000256" key="2">
    <source>
        <dbReference type="ARBA" id="ARBA00022485"/>
    </source>
</evidence>
<accession>A0A382GNW1</accession>
<name>A0A382GNW1_9ZZZZ</name>
<proteinExistence type="predicted"/>
<organism evidence="4">
    <name type="scientific">marine metagenome</name>
    <dbReference type="NCBI Taxonomy" id="408172"/>
    <lineage>
        <taxon>unclassified sequences</taxon>
        <taxon>metagenomes</taxon>
        <taxon>ecological metagenomes</taxon>
    </lineage>
</organism>
<dbReference type="GO" id="GO:0051539">
    <property type="term" value="F:4 iron, 4 sulfur cluster binding"/>
    <property type="evidence" value="ECO:0007669"/>
    <property type="project" value="UniProtKB-KW"/>
</dbReference>
<dbReference type="InterPro" id="IPR058578">
    <property type="entry name" value="IspG_TIM"/>
</dbReference>
<reference evidence="4" key="1">
    <citation type="submission" date="2018-05" db="EMBL/GenBank/DDBJ databases">
        <authorList>
            <person name="Lanie J.A."/>
            <person name="Ng W.-L."/>
            <person name="Kazmierczak K.M."/>
            <person name="Andrzejewski T.M."/>
            <person name="Davidsen T.M."/>
            <person name="Wayne K.J."/>
            <person name="Tettelin H."/>
            <person name="Glass J.I."/>
            <person name="Rusch D."/>
            <person name="Podicherti R."/>
            <person name="Tsui H.-C.T."/>
            <person name="Winkler M.E."/>
        </authorList>
    </citation>
    <scope>NUCLEOTIDE SEQUENCE</scope>
</reference>
<keyword evidence="2" id="KW-0004">4Fe-4S</keyword>
<comment type="cofactor">
    <cofactor evidence="1">
        <name>[4Fe-4S] cluster</name>
        <dbReference type="ChEBI" id="CHEBI:49883"/>
    </cofactor>
</comment>
<dbReference type="InterPro" id="IPR004588">
    <property type="entry name" value="IspG_bac-typ"/>
</dbReference>
<dbReference type="AlphaFoldDB" id="A0A382GNW1"/>
<dbReference type="EMBL" id="UINC01056600">
    <property type="protein sequence ID" value="SVB76818.1"/>
    <property type="molecule type" value="Genomic_DNA"/>
</dbReference>
<dbReference type="PANTHER" id="PTHR30454:SF0">
    <property type="entry name" value="4-HYDROXY-3-METHYLBUT-2-EN-1-YL DIPHOSPHATE SYNTHASE (FERREDOXIN), CHLOROPLASTIC"/>
    <property type="match status" value="1"/>
</dbReference>
<dbReference type="GO" id="GO:0016114">
    <property type="term" value="P:terpenoid biosynthetic process"/>
    <property type="evidence" value="ECO:0007669"/>
    <property type="project" value="InterPro"/>
</dbReference>
<evidence type="ECO:0000259" key="3">
    <source>
        <dbReference type="Pfam" id="PF04551"/>
    </source>
</evidence>
<dbReference type="Gene3D" id="3.20.20.20">
    <property type="entry name" value="Dihydropteroate synthase-like"/>
    <property type="match status" value="1"/>
</dbReference>
<keyword evidence="2" id="KW-0408">Iron</keyword>
<evidence type="ECO:0000313" key="4">
    <source>
        <dbReference type="EMBL" id="SVB76818.1"/>
    </source>
</evidence>